<proteinExistence type="predicted"/>
<reference evidence="1 2" key="1">
    <citation type="submission" date="2021-06" db="EMBL/GenBank/DDBJ databases">
        <authorList>
            <person name="Palmer J.M."/>
        </authorList>
    </citation>
    <scope>NUCLEOTIDE SEQUENCE [LARGE SCALE GENOMIC DNA]</scope>
    <source>
        <strain evidence="1 2">AS_MEX2019</strain>
        <tissue evidence="1">Muscle</tissue>
    </source>
</reference>
<comment type="caution">
    <text evidence="1">The sequence shown here is derived from an EMBL/GenBank/DDBJ whole genome shotgun (WGS) entry which is preliminary data.</text>
</comment>
<name>A0ABV0XUU9_9TELE</name>
<dbReference type="EMBL" id="JAHRIP010012901">
    <property type="protein sequence ID" value="MEQ2285255.1"/>
    <property type="molecule type" value="Genomic_DNA"/>
</dbReference>
<organism evidence="1 2">
    <name type="scientific">Ameca splendens</name>
    <dbReference type="NCBI Taxonomy" id="208324"/>
    <lineage>
        <taxon>Eukaryota</taxon>
        <taxon>Metazoa</taxon>
        <taxon>Chordata</taxon>
        <taxon>Craniata</taxon>
        <taxon>Vertebrata</taxon>
        <taxon>Euteleostomi</taxon>
        <taxon>Actinopterygii</taxon>
        <taxon>Neopterygii</taxon>
        <taxon>Teleostei</taxon>
        <taxon>Neoteleostei</taxon>
        <taxon>Acanthomorphata</taxon>
        <taxon>Ovalentaria</taxon>
        <taxon>Atherinomorphae</taxon>
        <taxon>Cyprinodontiformes</taxon>
        <taxon>Goodeidae</taxon>
        <taxon>Ameca</taxon>
    </lineage>
</organism>
<accession>A0ABV0XUU9</accession>
<sequence>SPYQSKLRCQFNSSLELSCLPFVYCSFNLHSLHLPALFHVNFSTIRTQCSKHVRTPAGFHNRQLPLFIGILRSLLKPFHPPPDSKLLSTIFP</sequence>
<keyword evidence="2" id="KW-1185">Reference proteome</keyword>
<dbReference type="Proteomes" id="UP001469553">
    <property type="component" value="Unassembled WGS sequence"/>
</dbReference>
<protein>
    <submittedName>
        <fullName evidence="1">Uncharacterized protein</fullName>
    </submittedName>
</protein>
<feature type="non-terminal residue" evidence="1">
    <location>
        <position position="1"/>
    </location>
</feature>
<evidence type="ECO:0000313" key="1">
    <source>
        <dbReference type="EMBL" id="MEQ2285255.1"/>
    </source>
</evidence>
<gene>
    <name evidence="1" type="ORF">AMECASPLE_029947</name>
</gene>
<evidence type="ECO:0000313" key="2">
    <source>
        <dbReference type="Proteomes" id="UP001469553"/>
    </source>
</evidence>